<dbReference type="KEGG" id="phal:H9I45_07210"/>
<dbReference type="InterPro" id="IPR051202">
    <property type="entry name" value="Peptidase_C40"/>
</dbReference>
<dbReference type="Gene3D" id="2.30.30.40">
    <property type="entry name" value="SH3 Domains"/>
    <property type="match status" value="2"/>
</dbReference>
<dbReference type="InterPro" id="IPR000064">
    <property type="entry name" value="NLP_P60_dom"/>
</dbReference>
<feature type="domain" description="NlpC/P60" evidence="6">
    <location>
        <begin position="242"/>
        <end position="379"/>
    </location>
</feature>
<dbReference type="PANTHER" id="PTHR47053:SF1">
    <property type="entry name" value="MUREIN DD-ENDOPEPTIDASE MEPH-RELATED"/>
    <property type="match status" value="1"/>
</dbReference>
<keyword evidence="3" id="KW-0378">Hydrolase</keyword>
<dbReference type="InterPro" id="IPR003646">
    <property type="entry name" value="SH3-like_bac-type"/>
</dbReference>
<feature type="chain" id="PRO_5032379777" evidence="5">
    <location>
        <begin position="23"/>
        <end position="395"/>
    </location>
</feature>
<dbReference type="RefSeq" id="WP_088354677.1">
    <property type="nucleotide sequence ID" value="NZ_CP061813.1"/>
</dbReference>
<dbReference type="PROSITE" id="PS51935">
    <property type="entry name" value="NLPC_P60"/>
    <property type="match status" value="1"/>
</dbReference>
<organism evidence="7 8">
    <name type="scientific">Polaribacter haliotis</name>
    <dbReference type="NCBI Taxonomy" id="1888915"/>
    <lineage>
        <taxon>Bacteria</taxon>
        <taxon>Pseudomonadati</taxon>
        <taxon>Bacteroidota</taxon>
        <taxon>Flavobacteriia</taxon>
        <taxon>Flavobacteriales</taxon>
        <taxon>Flavobacteriaceae</taxon>
    </lineage>
</organism>
<dbReference type="Pfam" id="PF00877">
    <property type="entry name" value="NLPC_P60"/>
    <property type="match status" value="1"/>
</dbReference>
<sequence length="395" mass="44670">MKLIKYLLLISVILLASCNNNSLLISGLKGVNDSFKSQYAPDKRVAIYTIDFDSYDDKIIVEGETDSKEAYVKLLDSLKILNVEIENKIRVLPDSVVGDKMFAVAKNSVINIRSEPKHSAELGTQGLLGMPLKVLDKQGDFYRIQTPDRYISWVDKGGIYRMNKGEYDNWNTSKKVHFTQNFGYVYSKRSSNSDIISDITLGGLLKYLSEDASFYEVKYPDNRTGFIKKSESVIFNSWLQKLKPSQENIEAIAKKMDGFPYLWGGTSSKGIDCSGFTKMVYLMNGLVIPRDASQQINAGKIVDNNLTFEGLEKGDLLFFGTKATVEKKQRVVHVGIWLGNGKMEFIHASGNVHLSSMDSLQPNYDEFNKNRYLGSRRYLGVKDIHILDLKDTMKF</sequence>
<dbReference type="OrthoDB" id="9813368at2"/>
<proteinExistence type="inferred from homology"/>
<dbReference type="SUPFAM" id="SSF54001">
    <property type="entry name" value="Cysteine proteinases"/>
    <property type="match status" value="1"/>
</dbReference>
<dbReference type="Gene3D" id="3.90.1720.10">
    <property type="entry name" value="endopeptidase domain like (from Nostoc punctiforme)"/>
    <property type="match status" value="1"/>
</dbReference>
<evidence type="ECO:0000256" key="5">
    <source>
        <dbReference type="SAM" id="SignalP"/>
    </source>
</evidence>
<keyword evidence="5" id="KW-0732">Signal</keyword>
<name>A0A7L8AJN9_9FLAO</name>
<reference evidence="7 8" key="1">
    <citation type="journal article" date="2016" name="Int. J. Syst. Evol. Microbiol.">
        <title>Polaribacter haliotis sp. nov., isolated from the gut of abalone Haliotis discus hannai.</title>
        <authorList>
            <person name="Kim Y.O."/>
            <person name="Park I.S."/>
            <person name="Park S."/>
            <person name="Nam B.H."/>
            <person name="Park J.M."/>
            <person name="Kim D.G."/>
            <person name="Yoon J.H."/>
        </authorList>
    </citation>
    <scope>NUCLEOTIDE SEQUENCE [LARGE SCALE GENOMIC DNA]</scope>
    <source>
        <strain evidence="7 8">KCTC 52418</strain>
    </source>
</reference>
<keyword evidence="2" id="KW-0645">Protease</keyword>
<dbReference type="PROSITE" id="PS51257">
    <property type="entry name" value="PROKAR_LIPOPROTEIN"/>
    <property type="match status" value="1"/>
</dbReference>
<feature type="signal peptide" evidence="5">
    <location>
        <begin position="1"/>
        <end position="22"/>
    </location>
</feature>
<evidence type="ECO:0000313" key="7">
    <source>
        <dbReference type="EMBL" id="QOD62221.1"/>
    </source>
</evidence>
<evidence type="ECO:0000256" key="2">
    <source>
        <dbReference type="ARBA" id="ARBA00022670"/>
    </source>
</evidence>
<comment type="similarity">
    <text evidence="1">Belongs to the peptidase C40 family.</text>
</comment>
<dbReference type="GO" id="GO:0008234">
    <property type="term" value="F:cysteine-type peptidase activity"/>
    <property type="evidence" value="ECO:0007669"/>
    <property type="project" value="UniProtKB-KW"/>
</dbReference>
<dbReference type="Pfam" id="PF18348">
    <property type="entry name" value="SH3_16"/>
    <property type="match status" value="1"/>
</dbReference>
<keyword evidence="8" id="KW-1185">Reference proteome</keyword>
<evidence type="ECO:0000259" key="6">
    <source>
        <dbReference type="PROSITE" id="PS51935"/>
    </source>
</evidence>
<evidence type="ECO:0000313" key="8">
    <source>
        <dbReference type="Proteomes" id="UP000516764"/>
    </source>
</evidence>
<keyword evidence="4" id="KW-0788">Thiol protease</keyword>
<dbReference type="InterPro" id="IPR038765">
    <property type="entry name" value="Papain-like_cys_pep_sf"/>
</dbReference>
<gene>
    <name evidence="7" type="ORF">H9I45_07210</name>
</gene>
<accession>A0A7L8AJN9</accession>
<dbReference type="GO" id="GO:0006508">
    <property type="term" value="P:proteolysis"/>
    <property type="evidence" value="ECO:0007669"/>
    <property type="project" value="UniProtKB-KW"/>
</dbReference>
<evidence type="ECO:0000256" key="1">
    <source>
        <dbReference type="ARBA" id="ARBA00007074"/>
    </source>
</evidence>
<dbReference type="InterPro" id="IPR041382">
    <property type="entry name" value="SH3_16"/>
</dbReference>
<evidence type="ECO:0000256" key="4">
    <source>
        <dbReference type="ARBA" id="ARBA00022807"/>
    </source>
</evidence>
<dbReference type="Proteomes" id="UP000516764">
    <property type="component" value="Chromosome"/>
</dbReference>
<protein>
    <submittedName>
        <fullName evidence="7">C40 family peptidase</fullName>
    </submittedName>
</protein>
<evidence type="ECO:0000256" key="3">
    <source>
        <dbReference type="ARBA" id="ARBA00022801"/>
    </source>
</evidence>
<dbReference type="AlphaFoldDB" id="A0A7L8AJN9"/>
<dbReference type="PANTHER" id="PTHR47053">
    <property type="entry name" value="MUREIN DD-ENDOPEPTIDASE MEPH-RELATED"/>
    <property type="match status" value="1"/>
</dbReference>
<dbReference type="SMART" id="SM00287">
    <property type="entry name" value="SH3b"/>
    <property type="match status" value="2"/>
</dbReference>
<dbReference type="EMBL" id="CP061813">
    <property type="protein sequence ID" value="QOD62221.1"/>
    <property type="molecule type" value="Genomic_DNA"/>
</dbReference>